<organism evidence="2 3">
    <name type="scientific">Armillaria tabescens</name>
    <name type="common">Ringless honey mushroom</name>
    <name type="synonym">Agaricus tabescens</name>
    <dbReference type="NCBI Taxonomy" id="1929756"/>
    <lineage>
        <taxon>Eukaryota</taxon>
        <taxon>Fungi</taxon>
        <taxon>Dikarya</taxon>
        <taxon>Basidiomycota</taxon>
        <taxon>Agaricomycotina</taxon>
        <taxon>Agaricomycetes</taxon>
        <taxon>Agaricomycetidae</taxon>
        <taxon>Agaricales</taxon>
        <taxon>Marasmiineae</taxon>
        <taxon>Physalacriaceae</taxon>
        <taxon>Desarmillaria</taxon>
    </lineage>
</organism>
<protein>
    <submittedName>
        <fullName evidence="2">Uncharacterized protein</fullName>
    </submittedName>
</protein>
<accession>A0AA39JXG2</accession>
<reference evidence="2" key="1">
    <citation type="submission" date="2023-06" db="EMBL/GenBank/DDBJ databases">
        <authorList>
            <consortium name="Lawrence Berkeley National Laboratory"/>
            <person name="Ahrendt S."/>
            <person name="Sahu N."/>
            <person name="Indic B."/>
            <person name="Wong-Bajracharya J."/>
            <person name="Merenyi Z."/>
            <person name="Ke H.-M."/>
            <person name="Monk M."/>
            <person name="Kocsube S."/>
            <person name="Drula E."/>
            <person name="Lipzen A."/>
            <person name="Balint B."/>
            <person name="Henrissat B."/>
            <person name="Andreopoulos B."/>
            <person name="Martin F.M."/>
            <person name="Harder C.B."/>
            <person name="Rigling D."/>
            <person name="Ford K.L."/>
            <person name="Foster G.D."/>
            <person name="Pangilinan J."/>
            <person name="Papanicolaou A."/>
            <person name="Barry K."/>
            <person name="LaButti K."/>
            <person name="Viragh M."/>
            <person name="Koriabine M."/>
            <person name="Yan M."/>
            <person name="Riley R."/>
            <person name="Champramary S."/>
            <person name="Plett K.L."/>
            <person name="Tsai I.J."/>
            <person name="Slot J."/>
            <person name="Sipos G."/>
            <person name="Plett J."/>
            <person name="Nagy L.G."/>
            <person name="Grigoriev I.V."/>
        </authorList>
    </citation>
    <scope>NUCLEOTIDE SEQUENCE</scope>
    <source>
        <strain evidence="2">CCBAS 213</strain>
    </source>
</reference>
<evidence type="ECO:0000256" key="1">
    <source>
        <dbReference type="SAM" id="Phobius"/>
    </source>
</evidence>
<evidence type="ECO:0000313" key="3">
    <source>
        <dbReference type="Proteomes" id="UP001175211"/>
    </source>
</evidence>
<proteinExistence type="predicted"/>
<dbReference type="EMBL" id="JAUEPS010000036">
    <property type="protein sequence ID" value="KAK0450402.1"/>
    <property type="molecule type" value="Genomic_DNA"/>
</dbReference>
<dbReference type="RefSeq" id="XP_060327273.1">
    <property type="nucleotide sequence ID" value="XM_060473932.1"/>
</dbReference>
<name>A0AA39JXG2_ARMTA</name>
<evidence type="ECO:0000313" key="2">
    <source>
        <dbReference type="EMBL" id="KAK0450402.1"/>
    </source>
</evidence>
<dbReference type="Gene3D" id="2.60.120.260">
    <property type="entry name" value="Galactose-binding domain-like"/>
    <property type="match status" value="1"/>
</dbReference>
<dbReference type="Proteomes" id="UP001175211">
    <property type="component" value="Unassembled WGS sequence"/>
</dbReference>
<gene>
    <name evidence="2" type="ORF">EV420DRAFT_1563356</name>
</gene>
<comment type="caution">
    <text evidence="2">The sequence shown here is derived from an EMBL/GenBank/DDBJ whole genome shotgun (WGS) entry which is preliminary data.</text>
</comment>
<keyword evidence="1" id="KW-1133">Transmembrane helix</keyword>
<keyword evidence="1" id="KW-0812">Transmembrane</keyword>
<dbReference type="AlphaFoldDB" id="A0AA39JXG2"/>
<sequence length="292" mass="30981">MSFSSSLSAERALDGVTFSLHSLSASIYSLPAWGLTNITVDDTNNMIKYKGNWDDSSSHTSSLDFGGSHTLSSDSSASATFTFTGVAVCVLYPLWPYPVSVMVTVDGGVETILNLTDPIASPTASGGSESSQSDVRWCMAGLSNSSHEAVVSMAPSGNWVVVDGFIYTVDNSYESATSSIASHASATATGSSGVNSNGPEVTVLAIALGASVSVAILLTAVLFFFFRCRRRRSTFISVTDNSIPLDNISLTPYVAPPHPQRTTKDISSCHISLHPHWNRNPLLPRRSCTCTH</sequence>
<keyword evidence="3" id="KW-1185">Reference proteome</keyword>
<dbReference type="GeneID" id="85357480"/>
<keyword evidence="1" id="KW-0472">Membrane</keyword>
<feature type="transmembrane region" description="Helical" evidence="1">
    <location>
        <begin position="201"/>
        <end position="226"/>
    </location>
</feature>